<evidence type="ECO:0000313" key="1">
    <source>
        <dbReference type="EMBL" id="UMM32375.1"/>
    </source>
</evidence>
<protein>
    <submittedName>
        <fullName evidence="1">Uncharacterized protein</fullName>
    </submittedName>
</protein>
<evidence type="ECO:0000313" key="2">
    <source>
        <dbReference type="Proteomes" id="UP000829354"/>
    </source>
</evidence>
<name>A0AAE9JJ77_CAEBR</name>
<dbReference type="AlphaFoldDB" id="A0AAE9JJ77"/>
<dbReference type="EMBL" id="CP092624">
    <property type="protein sequence ID" value="UMM32375.1"/>
    <property type="molecule type" value="Genomic_DNA"/>
</dbReference>
<sequence length="303" mass="35733">MCCVIQLKKLLPSSFVSRLFSFDFPAGFLFLSLPILNLQYPPDFQMSEYLGWRNRKPGPGRNRDSDFDREIIPGGAHTKSYESYVRNIFHPTNRLRAKDKDQLVRDHGLSATSILRAEREFGRHALDEKYDREHFFEKMPLENFYAELGIKNPTSTNYRAYQVYEPKSSSEYFAATYEAERERRKKDLDRELASYDKEEYEEMTGEPKKNLYSSLSSYRAPLTSYKTRADEEYERDNKTTLIDYKDFDSSPLSPYLYQSHPYVRSQDSRIIGSNFVQLTSRPKDKFLSKIDETLAMVRDMPRY</sequence>
<keyword evidence="2" id="KW-1185">Reference proteome</keyword>
<accession>A0AAE9JJ77</accession>
<proteinExistence type="predicted"/>
<gene>
    <name evidence="1" type="ORF">L5515_006194</name>
</gene>
<reference evidence="1 2" key="1">
    <citation type="submission" date="2022-04" db="EMBL/GenBank/DDBJ databases">
        <title>Chromosome-level reference genomes for two strains of Caenorhabditis briggsae: an improved platform for comparative genomics.</title>
        <authorList>
            <person name="Stevens L."/>
            <person name="Andersen E."/>
        </authorList>
    </citation>
    <scope>NUCLEOTIDE SEQUENCE [LARGE SCALE GENOMIC DNA]</scope>
    <source>
        <strain evidence="1">VX34</strain>
        <tissue evidence="1">Whole-organism</tissue>
    </source>
</reference>
<organism evidence="1 2">
    <name type="scientific">Caenorhabditis briggsae</name>
    <dbReference type="NCBI Taxonomy" id="6238"/>
    <lineage>
        <taxon>Eukaryota</taxon>
        <taxon>Metazoa</taxon>
        <taxon>Ecdysozoa</taxon>
        <taxon>Nematoda</taxon>
        <taxon>Chromadorea</taxon>
        <taxon>Rhabditida</taxon>
        <taxon>Rhabditina</taxon>
        <taxon>Rhabditomorpha</taxon>
        <taxon>Rhabditoidea</taxon>
        <taxon>Rhabditidae</taxon>
        <taxon>Peloderinae</taxon>
        <taxon>Caenorhabditis</taxon>
    </lineage>
</organism>
<dbReference type="Proteomes" id="UP000829354">
    <property type="component" value="Chromosome V"/>
</dbReference>